<dbReference type="GO" id="GO:0030127">
    <property type="term" value="C:COPII vesicle coat"/>
    <property type="evidence" value="ECO:0007669"/>
    <property type="project" value="InterPro"/>
</dbReference>
<dbReference type="Proteomes" id="UP000267368">
    <property type="component" value="Unassembled WGS sequence"/>
</dbReference>
<evidence type="ECO:0000256" key="1">
    <source>
        <dbReference type="SAM" id="MobiDB-lite"/>
    </source>
</evidence>
<dbReference type="GO" id="GO:0006886">
    <property type="term" value="P:intracellular protein transport"/>
    <property type="evidence" value="ECO:0007669"/>
    <property type="project" value="InterPro"/>
</dbReference>
<dbReference type="InterPro" id="IPR036174">
    <property type="entry name" value="Znf_Sec23_Sec24_sf"/>
</dbReference>
<comment type="caution">
    <text evidence="3">The sequence shown here is derived from an EMBL/GenBank/DDBJ whole genome shotgun (WGS) entry which is preliminary data.</text>
</comment>
<proteinExistence type="predicted"/>
<dbReference type="Pfam" id="PF04810">
    <property type="entry name" value="zf-Sec23_Sec24"/>
    <property type="match status" value="1"/>
</dbReference>
<feature type="domain" description="Zinc finger Sec23/Sec24-type" evidence="2">
    <location>
        <begin position="22"/>
        <end position="54"/>
    </location>
</feature>
<dbReference type="OrthoDB" id="2056249at2"/>
<reference evidence="4" key="1">
    <citation type="submission" date="2018-05" db="EMBL/GenBank/DDBJ databases">
        <title>Genome Sequencing of selected type strains of the family Eggerthellaceae.</title>
        <authorList>
            <person name="Danylec N."/>
            <person name="Stoll D.A."/>
            <person name="Doetsch A."/>
            <person name="Huch M."/>
        </authorList>
    </citation>
    <scope>NUCLEOTIDE SEQUENCE [LARGE SCALE GENOMIC DNA]</scope>
    <source>
        <strain evidence="4">DSM 17537</strain>
    </source>
</reference>
<evidence type="ECO:0000313" key="3">
    <source>
        <dbReference type="EMBL" id="RNL21617.1"/>
    </source>
</evidence>
<protein>
    <recommendedName>
        <fullName evidence="2">Zinc finger Sec23/Sec24-type domain-containing protein</fullName>
    </recommendedName>
</protein>
<evidence type="ECO:0000259" key="2">
    <source>
        <dbReference type="Pfam" id="PF04810"/>
    </source>
</evidence>
<dbReference type="AlphaFoldDB" id="A0A3N0AHK1"/>
<gene>
    <name evidence="3" type="ORF">DMP07_01950</name>
</gene>
<dbReference type="GO" id="GO:0006888">
    <property type="term" value="P:endoplasmic reticulum to Golgi vesicle-mediated transport"/>
    <property type="evidence" value="ECO:0007669"/>
    <property type="project" value="InterPro"/>
</dbReference>
<dbReference type="InterPro" id="IPR006895">
    <property type="entry name" value="Znf_Sec23_Sec24"/>
</dbReference>
<dbReference type="SUPFAM" id="SSF82919">
    <property type="entry name" value="Zn-finger domain of Sec23/24"/>
    <property type="match status" value="1"/>
</dbReference>
<evidence type="ECO:0000313" key="4">
    <source>
        <dbReference type="Proteomes" id="UP000267368"/>
    </source>
</evidence>
<sequence>MGLLDAILDVISSGDDGGCDWYCDNCGAYMNDQPGFTVSGGSWECAACGEDNDVSLGNVIDVDDEDDGYIGSHQGYLDEEKRRREEEEDLWELGMDPNDDQRPLNAGVTTP</sequence>
<organism evidence="3 4">
    <name type="scientific">Slackia faecicanis</name>
    <dbReference type="NCBI Taxonomy" id="255723"/>
    <lineage>
        <taxon>Bacteria</taxon>
        <taxon>Bacillati</taxon>
        <taxon>Actinomycetota</taxon>
        <taxon>Coriobacteriia</taxon>
        <taxon>Eggerthellales</taxon>
        <taxon>Eggerthellaceae</taxon>
        <taxon>Slackia</taxon>
    </lineage>
</organism>
<dbReference type="GO" id="GO:0008270">
    <property type="term" value="F:zinc ion binding"/>
    <property type="evidence" value="ECO:0007669"/>
    <property type="project" value="InterPro"/>
</dbReference>
<dbReference type="EMBL" id="QICB01000001">
    <property type="protein sequence ID" value="RNL21617.1"/>
    <property type="molecule type" value="Genomic_DNA"/>
</dbReference>
<name>A0A3N0AHK1_9ACTN</name>
<feature type="region of interest" description="Disordered" evidence="1">
    <location>
        <begin position="78"/>
        <end position="111"/>
    </location>
</feature>
<accession>A0A3N0AHK1</accession>
<dbReference type="Gene3D" id="2.30.30.380">
    <property type="entry name" value="Zn-finger domain of Sec23/24"/>
    <property type="match status" value="1"/>
</dbReference>
<keyword evidence="4" id="KW-1185">Reference proteome</keyword>
<dbReference type="RefSeq" id="WP_123197457.1">
    <property type="nucleotide sequence ID" value="NZ_QICB01000001.1"/>
</dbReference>